<gene>
    <name evidence="1" type="ORF">HRJ53_29845</name>
</gene>
<accession>A0A7V8NXY9</accession>
<name>A0A7V8NXY9_9BACT</name>
<sequence length="202" mass="22302">EAKARPIPEGAGNNSPKADSWEDFSYYIRCISRGVTGSIFPVIYGNGQQIVQAPGYVTILQEMVHEARVIPTDGRPHASPKIRSYMGDARGHWEGNTLVVETTNFVGNRTGIGLNGGGVPTSDELKLIERYTRVGPNEMHYEVTIDDPKTYTRPFKVAFPLTQEPGYQNFEYACHEGNYAMFDSLSGARAQERAAAEAAKKK</sequence>
<keyword evidence="2" id="KW-1185">Reference proteome</keyword>
<comment type="caution">
    <text evidence="1">The sequence shown here is derived from an EMBL/GenBank/DDBJ whole genome shotgun (WGS) entry which is preliminary data.</text>
</comment>
<evidence type="ECO:0000313" key="1">
    <source>
        <dbReference type="EMBL" id="MBA0089215.1"/>
    </source>
</evidence>
<dbReference type="Proteomes" id="UP000567293">
    <property type="component" value="Unassembled WGS sequence"/>
</dbReference>
<proteinExistence type="predicted"/>
<protein>
    <submittedName>
        <fullName evidence="1">Uncharacterized protein</fullName>
    </submittedName>
</protein>
<dbReference type="AlphaFoldDB" id="A0A7V8NXY9"/>
<evidence type="ECO:0000313" key="2">
    <source>
        <dbReference type="Proteomes" id="UP000567293"/>
    </source>
</evidence>
<feature type="non-terminal residue" evidence="1">
    <location>
        <position position="1"/>
    </location>
</feature>
<dbReference type="EMBL" id="JACDQQ010002881">
    <property type="protein sequence ID" value="MBA0089215.1"/>
    <property type="molecule type" value="Genomic_DNA"/>
</dbReference>
<reference evidence="1" key="1">
    <citation type="submission" date="2020-06" db="EMBL/GenBank/DDBJ databases">
        <title>Legume-microbial interactions unlock mineral nutrients during tropical forest succession.</title>
        <authorList>
            <person name="Epihov D.Z."/>
        </authorList>
    </citation>
    <scope>NUCLEOTIDE SEQUENCE [LARGE SCALE GENOMIC DNA]</scope>
    <source>
        <strain evidence="1">Pan2503</strain>
    </source>
</reference>
<organism evidence="1 2">
    <name type="scientific">Candidatus Acidiferrum panamense</name>
    <dbReference type="NCBI Taxonomy" id="2741543"/>
    <lineage>
        <taxon>Bacteria</taxon>
        <taxon>Pseudomonadati</taxon>
        <taxon>Acidobacteriota</taxon>
        <taxon>Terriglobia</taxon>
        <taxon>Candidatus Acidiferrales</taxon>
        <taxon>Candidatus Acidiferrum</taxon>
    </lineage>
</organism>